<dbReference type="Pfam" id="PF00069">
    <property type="entry name" value="Pkinase"/>
    <property type="match status" value="1"/>
</dbReference>
<dbReference type="Gene3D" id="3.30.200.20">
    <property type="entry name" value="Phosphorylase Kinase, domain 1"/>
    <property type="match status" value="1"/>
</dbReference>
<dbReference type="SMART" id="SM00108">
    <property type="entry name" value="B_lectin"/>
    <property type="match status" value="1"/>
</dbReference>
<name>A0ABD1L8Y0_9FABA</name>
<feature type="binding site" evidence="18">
    <location>
        <position position="606"/>
    </location>
    <ligand>
        <name>ATP</name>
        <dbReference type="ChEBI" id="CHEBI:30616"/>
    </ligand>
</feature>
<dbReference type="PANTHER" id="PTHR47974:SF3">
    <property type="entry name" value="RECEPTOR-LIKE SERINE_THREONINE-PROTEIN KINASE"/>
    <property type="match status" value="1"/>
</dbReference>
<dbReference type="GO" id="GO:0004674">
    <property type="term" value="F:protein serine/threonine kinase activity"/>
    <property type="evidence" value="ECO:0007669"/>
    <property type="project" value="UniProtKB-KW"/>
</dbReference>
<dbReference type="Gene3D" id="2.90.10.10">
    <property type="entry name" value="Bulb-type lectin domain"/>
    <property type="match status" value="1"/>
</dbReference>
<dbReference type="InterPro" id="IPR001480">
    <property type="entry name" value="Bulb-type_lectin_dom"/>
</dbReference>
<comment type="catalytic activity">
    <reaction evidence="15 17">
        <text>L-threonyl-[protein] + ATP = O-phospho-L-threonyl-[protein] + ADP + H(+)</text>
        <dbReference type="Rhea" id="RHEA:46608"/>
        <dbReference type="Rhea" id="RHEA-COMP:11060"/>
        <dbReference type="Rhea" id="RHEA-COMP:11605"/>
        <dbReference type="ChEBI" id="CHEBI:15378"/>
        <dbReference type="ChEBI" id="CHEBI:30013"/>
        <dbReference type="ChEBI" id="CHEBI:30616"/>
        <dbReference type="ChEBI" id="CHEBI:61977"/>
        <dbReference type="ChEBI" id="CHEBI:456216"/>
        <dbReference type="EC" id="2.7.11.1"/>
    </reaction>
</comment>
<evidence type="ECO:0000259" key="21">
    <source>
        <dbReference type="PROSITE" id="PS50927"/>
    </source>
</evidence>
<dbReference type="InterPro" id="IPR017441">
    <property type="entry name" value="Protein_kinase_ATP_BS"/>
</dbReference>
<dbReference type="Gene3D" id="1.10.510.10">
    <property type="entry name" value="Transferase(Phosphotransferase) domain 1"/>
    <property type="match status" value="1"/>
</dbReference>
<dbReference type="EMBL" id="JBGMDY010000010">
    <property type="protein sequence ID" value="KAL2319969.1"/>
    <property type="molecule type" value="Genomic_DNA"/>
</dbReference>
<dbReference type="InterPro" id="IPR000858">
    <property type="entry name" value="S_locus_glycoprot_dom"/>
</dbReference>
<evidence type="ECO:0000256" key="8">
    <source>
        <dbReference type="ARBA" id="ARBA00022777"/>
    </source>
</evidence>
<evidence type="ECO:0000256" key="14">
    <source>
        <dbReference type="ARBA" id="ARBA00023180"/>
    </source>
</evidence>
<keyword evidence="7 17" id="KW-0547">Nucleotide-binding</keyword>
<evidence type="ECO:0000256" key="15">
    <source>
        <dbReference type="ARBA" id="ARBA00047899"/>
    </source>
</evidence>
<evidence type="ECO:0000256" key="7">
    <source>
        <dbReference type="ARBA" id="ARBA00022741"/>
    </source>
</evidence>
<dbReference type="InterPro" id="IPR008271">
    <property type="entry name" value="Ser/Thr_kinase_AS"/>
</dbReference>
<evidence type="ECO:0000259" key="22">
    <source>
        <dbReference type="PROSITE" id="PS50948"/>
    </source>
</evidence>
<comment type="caution">
    <text evidence="23">The sequence shown here is derived from an EMBL/GenBank/DDBJ whole genome shotgun (WGS) entry which is preliminary data.</text>
</comment>
<reference evidence="23 24" key="1">
    <citation type="submission" date="2024-08" db="EMBL/GenBank/DDBJ databases">
        <title>Insights into the chromosomal genome structure of Flemingia macrophylla.</title>
        <authorList>
            <person name="Ding Y."/>
            <person name="Zhao Y."/>
            <person name="Bi W."/>
            <person name="Wu M."/>
            <person name="Zhao G."/>
            <person name="Gong Y."/>
            <person name="Li W."/>
            <person name="Zhang P."/>
        </authorList>
    </citation>
    <scope>NUCLEOTIDE SEQUENCE [LARGE SCALE GENOMIC DNA]</scope>
    <source>
        <strain evidence="23">DYQJB</strain>
        <tissue evidence="23">Leaf</tissue>
    </source>
</reference>
<evidence type="ECO:0000256" key="2">
    <source>
        <dbReference type="ARBA" id="ARBA00022527"/>
    </source>
</evidence>
<keyword evidence="2 17" id="KW-0723">Serine/threonine-protein kinase</keyword>
<evidence type="ECO:0000259" key="20">
    <source>
        <dbReference type="PROSITE" id="PS50011"/>
    </source>
</evidence>
<evidence type="ECO:0000256" key="5">
    <source>
        <dbReference type="ARBA" id="ARBA00022692"/>
    </source>
</evidence>
<dbReference type="EC" id="2.7.11.1" evidence="17"/>
<dbReference type="GO" id="GO:0005524">
    <property type="term" value="F:ATP binding"/>
    <property type="evidence" value="ECO:0007669"/>
    <property type="project" value="UniProtKB-UniRule"/>
</dbReference>
<evidence type="ECO:0000256" key="18">
    <source>
        <dbReference type="PROSITE-ProRule" id="PRU10141"/>
    </source>
</evidence>
<evidence type="ECO:0000256" key="3">
    <source>
        <dbReference type="ARBA" id="ARBA00022536"/>
    </source>
</evidence>
<dbReference type="FunFam" id="3.30.200.20:FF:000059">
    <property type="entry name" value="S-receptor-like serine/threonine-protein kinase"/>
    <property type="match status" value="1"/>
</dbReference>
<dbReference type="SUPFAM" id="SSF51110">
    <property type="entry name" value="alpha-D-mannose-specific plant lectins"/>
    <property type="match status" value="1"/>
</dbReference>
<dbReference type="PROSITE" id="PS00107">
    <property type="entry name" value="PROTEIN_KINASE_ATP"/>
    <property type="match status" value="1"/>
</dbReference>
<evidence type="ECO:0000256" key="10">
    <source>
        <dbReference type="ARBA" id="ARBA00022989"/>
    </source>
</evidence>
<keyword evidence="13" id="KW-0675">Receptor</keyword>
<dbReference type="InterPro" id="IPR000719">
    <property type="entry name" value="Prot_kinase_dom"/>
</dbReference>
<dbReference type="CDD" id="cd14066">
    <property type="entry name" value="STKc_IRAK"/>
    <property type="match status" value="1"/>
</dbReference>
<sequence>MGTTVTGEAFTATFPQLQVATVTMTGHHRLSLGQHVDWWCFVFIAIYLNITIITKMIKHCIISMRMGWWRLTLSVLFLHKLPPSSPFSLSVENPNDVILSSPERTFTAAFHRVGENAYCFGIRYTRPPHTVVWLANRDHPVNGKRSTLSLLKTGNLVLTDAAQFPVWSTATTASSTRLTLRLRDTGNLVLLDADENVLWQSFDSPTDTLLPDQPLSKGTTLVASRSATNYSSGYYKLFFDFENVLRLMYQGPRVSSVYWPYAWLQSNNFGNGNGRSTFNDTRLVLLDRFGQVVSSDNFTFRTTDFGTVLQRRLTLDHDGNVRLYSLKEGEEEWSVTGQFRPQPCFIHGICGPNSYCSPHPATGRKCSCLPVNEKFMETGYRWVDSQDWSQGCVSNFQLWCNNTEQESRFLRLPAFDFYGYDYGYYPNHTYQQCVNLCLSLCECKGFQHSFSEQSVMTSQCYLKTQLLNGHHSPGFTGSFILRLPLSHDFENHIQNGLVCESNSGGAKVLERPYMEEKENGSVKFMLWFASALGGIEVVCIFLVWCFLFRNNADKQGYALAAETGFRKFSSSELKKATKGFSEEIGRGAGGTVYKGVLSDNRVVAIKRLHEVANQGESEFLAEVSIIGRLNHMNLIGMLGYCAEGKYRLLVYEYMENGSLAQNLSSKSNVFDWKNRYEIALGTARGLSYLHEECLEWILHCDIKPQNILLDSDYQPKVADFGLSKLLNRNNLDNSTFSRIRGTRGYMAPEWVFNLPITSKVDVYSYGIVVLEMITGRSPTAGVQITELESDSPHHERLVTWVREKRRKGCDVGSSWVGQIIDPALGSNYDVNKMEILATVALECVEEEKDVRPSMSQVVERLQSHEHAS</sequence>
<comment type="subcellular location">
    <subcellularLocation>
        <location evidence="1">Membrane</location>
        <topology evidence="1">Single-pass type I membrane protein</topology>
    </subcellularLocation>
</comment>
<keyword evidence="11 19" id="KW-0472">Membrane</keyword>
<keyword evidence="8 17" id="KW-0418">Kinase</keyword>
<evidence type="ECO:0000256" key="4">
    <source>
        <dbReference type="ARBA" id="ARBA00022679"/>
    </source>
</evidence>
<dbReference type="PIRSF" id="PIRSF000641">
    <property type="entry name" value="SRK"/>
    <property type="match status" value="1"/>
</dbReference>
<feature type="transmembrane region" description="Helical" evidence="19">
    <location>
        <begin position="36"/>
        <end position="57"/>
    </location>
</feature>
<comment type="similarity">
    <text evidence="17">Belongs to the protein kinase superfamily. Ser/Thr protein kinase family.</text>
</comment>
<evidence type="ECO:0000256" key="17">
    <source>
        <dbReference type="PIRNR" id="PIRNR000641"/>
    </source>
</evidence>
<keyword evidence="12" id="KW-1015">Disulfide bond</keyword>
<dbReference type="Gene3D" id="2.90.10.30">
    <property type="match status" value="1"/>
</dbReference>
<keyword evidence="4 17" id="KW-0808">Transferase</keyword>
<dbReference type="InterPro" id="IPR036426">
    <property type="entry name" value="Bulb-type_lectin_dom_sf"/>
</dbReference>
<evidence type="ECO:0000256" key="13">
    <source>
        <dbReference type="ARBA" id="ARBA00023170"/>
    </source>
</evidence>
<keyword evidence="24" id="KW-1185">Reference proteome</keyword>
<dbReference type="PROSITE" id="PS00108">
    <property type="entry name" value="PROTEIN_KINASE_ST"/>
    <property type="match status" value="1"/>
</dbReference>
<evidence type="ECO:0000256" key="11">
    <source>
        <dbReference type="ARBA" id="ARBA00023136"/>
    </source>
</evidence>
<evidence type="ECO:0000313" key="24">
    <source>
        <dbReference type="Proteomes" id="UP001603857"/>
    </source>
</evidence>
<feature type="domain" description="Apple" evidence="22">
    <location>
        <begin position="400"/>
        <end position="484"/>
    </location>
</feature>
<gene>
    <name evidence="23" type="ORF">Fmac_028938</name>
</gene>
<dbReference type="SMART" id="SM00220">
    <property type="entry name" value="S_TKc"/>
    <property type="match status" value="1"/>
</dbReference>
<evidence type="ECO:0000313" key="23">
    <source>
        <dbReference type="EMBL" id="KAL2319969.1"/>
    </source>
</evidence>
<dbReference type="InterPro" id="IPR003609">
    <property type="entry name" value="Pan_app"/>
</dbReference>
<evidence type="ECO:0000256" key="9">
    <source>
        <dbReference type="ARBA" id="ARBA00022840"/>
    </source>
</evidence>
<dbReference type="InterPro" id="IPR024171">
    <property type="entry name" value="SRK-like_kinase"/>
</dbReference>
<dbReference type="PROSITE" id="PS50948">
    <property type="entry name" value="PAN"/>
    <property type="match status" value="1"/>
</dbReference>
<dbReference type="InterPro" id="IPR011009">
    <property type="entry name" value="Kinase-like_dom_sf"/>
</dbReference>
<dbReference type="FunFam" id="1.10.510.10:FF:000302">
    <property type="entry name" value="Serine/threonine-protein kinase"/>
    <property type="match status" value="1"/>
</dbReference>
<feature type="domain" description="Protein kinase" evidence="20">
    <location>
        <begin position="578"/>
        <end position="867"/>
    </location>
</feature>
<proteinExistence type="inferred from homology"/>
<keyword evidence="3" id="KW-0245">EGF-like domain</keyword>
<protein>
    <recommendedName>
        <fullName evidence="17">Receptor-like serine/threonine-protein kinase</fullName>
        <ecNumber evidence="17">2.7.11.1</ecNumber>
    </recommendedName>
</protein>
<feature type="domain" description="Bulb-type lectin" evidence="21">
    <location>
        <begin position="83"/>
        <end position="203"/>
    </location>
</feature>
<evidence type="ECO:0000256" key="1">
    <source>
        <dbReference type="ARBA" id="ARBA00004479"/>
    </source>
</evidence>
<keyword evidence="5 19" id="KW-0812">Transmembrane</keyword>
<dbReference type="PROSITE" id="PS50011">
    <property type="entry name" value="PROTEIN_KINASE_DOM"/>
    <property type="match status" value="1"/>
</dbReference>
<comment type="catalytic activity">
    <reaction evidence="16 17">
        <text>L-seryl-[protein] + ATP = O-phospho-L-seryl-[protein] + ADP + H(+)</text>
        <dbReference type="Rhea" id="RHEA:17989"/>
        <dbReference type="Rhea" id="RHEA-COMP:9863"/>
        <dbReference type="Rhea" id="RHEA-COMP:11604"/>
        <dbReference type="ChEBI" id="CHEBI:15378"/>
        <dbReference type="ChEBI" id="CHEBI:29999"/>
        <dbReference type="ChEBI" id="CHEBI:30616"/>
        <dbReference type="ChEBI" id="CHEBI:83421"/>
        <dbReference type="ChEBI" id="CHEBI:456216"/>
        <dbReference type="EC" id="2.7.11.1"/>
    </reaction>
</comment>
<evidence type="ECO:0000256" key="19">
    <source>
        <dbReference type="SAM" id="Phobius"/>
    </source>
</evidence>
<accession>A0ABD1L8Y0</accession>
<dbReference type="Pfam" id="PF00954">
    <property type="entry name" value="S_locus_glycop"/>
    <property type="match status" value="1"/>
</dbReference>
<dbReference type="PANTHER" id="PTHR47974">
    <property type="entry name" value="OS07G0415500 PROTEIN"/>
    <property type="match status" value="1"/>
</dbReference>
<keyword evidence="6" id="KW-0732">Signal</keyword>
<evidence type="ECO:0000256" key="16">
    <source>
        <dbReference type="ARBA" id="ARBA00048679"/>
    </source>
</evidence>
<dbReference type="Pfam" id="PF01453">
    <property type="entry name" value="B_lectin"/>
    <property type="match status" value="1"/>
</dbReference>
<evidence type="ECO:0000256" key="12">
    <source>
        <dbReference type="ARBA" id="ARBA00023157"/>
    </source>
</evidence>
<organism evidence="23 24">
    <name type="scientific">Flemingia macrophylla</name>
    <dbReference type="NCBI Taxonomy" id="520843"/>
    <lineage>
        <taxon>Eukaryota</taxon>
        <taxon>Viridiplantae</taxon>
        <taxon>Streptophyta</taxon>
        <taxon>Embryophyta</taxon>
        <taxon>Tracheophyta</taxon>
        <taxon>Spermatophyta</taxon>
        <taxon>Magnoliopsida</taxon>
        <taxon>eudicotyledons</taxon>
        <taxon>Gunneridae</taxon>
        <taxon>Pentapetalae</taxon>
        <taxon>rosids</taxon>
        <taxon>fabids</taxon>
        <taxon>Fabales</taxon>
        <taxon>Fabaceae</taxon>
        <taxon>Papilionoideae</taxon>
        <taxon>50 kb inversion clade</taxon>
        <taxon>NPAAA clade</taxon>
        <taxon>indigoferoid/millettioid clade</taxon>
        <taxon>Phaseoleae</taxon>
        <taxon>Flemingia</taxon>
    </lineage>
</organism>
<dbReference type="GO" id="GO:0016020">
    <property type="term" value="C:membrane"/>
    <property type="evidence" value="ECO:0007669"/>
    <property type="project" value="UniProtKB-SubCell"/>
</dbReference>
<keyword evidence="9 17" id="KW-0067">ATP-binding</keyword>
<feature type="transmembrane region" description="Helical" evidence="19">
    <location>
        <begin position="524"/>
        <end position="544"/>
    </location>
</feature>
<dbReference type="CDD" id="cd00028">
    <property type="entry name" value="B_lectin"/>
    <property type="match status" value="1"/>
</dbReference>
<keyword evidence="14" id="KW-0325">Glycoprotein</keyword>
<dbReference type="AlphaFoldDB" id="A0ABD1L8Y0"/>
<dbReference type="Proteomes" id="UP001603857">
    <property type="component" value="Unassembled WGS sequence"/>
</dbReference>
<keyword evidence="10 19" id="KW-1133">Transmembrane helix</keyword>
<dbReference type="PROSITE" id="PS50927">
    <property type="entry name" value="BULB_LECTIN"/>
    <property type="match status" value="1"/>
</dbReference>
<dbReference type="SUPFAM" id="SSF56112">
    <property type="entry name" value="Protein kinase-like (PK-like)"/>
    <property type="match status" value="1"/>
</dbReference>
<evidence type="ECO:0000256" key="6">
    <source>
        <dbReference type="ARBA" id="ARBA00022729"/>
    </source>
</evidence>